<evidence type="ECO:0000313" key="2">
    <source>
        <dbReference type="Proteomes" id="UP001305779"/>
    </source>
</evidence>
<dbReference type="Proteomes" id="UP001305779">
    <property type="component" value="Unassembled WGS sequence"/>
</dbReference>
<gene>
    <name evidence="1" type="ORF">PRZ48_011633</name>
</gene>
<accession>A0ABR0E7E9</accession>
<evidence type="ECO:0000313" key="1">
    <source>
        <dbReference type="EMBL" id="KAK4497183.1"/>
    </source>
</evidence>
<proteinExistence type="predicted"/>
<keyword evidence="2" id="KW-1185">Reference proteome</keyword>
<name>A0ABR0E7E9_ZASCE</name>
<organism evidence="1 2">
    <name type="scientific">Zasmidium cellare</name>
    <name type="common">Wine cellar mold</name>
    <name type="synonym">Racodium cellare</name>
    <dbReference type="NCBI Taxonomy" id="395010"/>
    <lineage>
        <taxon>Eukaryota</taxon>
        <taxon>Fungi</taxon>
        <taxon>Dikarya</taxon>
        <taxon>Ascomycota</taxon>
        <taxon>Pezizomycotina</taxon>
        <taxon>Dothideomycetes</taxon>
        <taxon>Dothideomycetidae</taxon>
        <taxon>Mycosphaerellales</taxon>
        <taxon>Mycosphaerellaceae</taxon>
        <taxon>Zasmidium</taxon>
    </lineage>
</organism>
<dbReference type="EMBL" id="JAXOVC010000009">
    <property type="protein sequence ID" value="KAK4497183.1"/>
    <property type="molecule type" value="Genomic_DNA"/>
</dbReference>
<protein>
    <submittedName>
        <fullName evidence="1">Uncharacterized protein</fullName>
    </submittedName>
</protein>
<comment type="caution">
    <text evidence="1">The sequence shown here is derived from an EMBL/GenBank/DDBJ whole genome shotgun (WGS) entry which is preliminary data.</text>
</comment>
<sequence length="138" mass="15012">MAEPWQLMTGENPVIVVRDPEAQGLFAQVPKPKLCRKRGLGGFAHGGDAVAEEGVRQKDVAHVLAKNQGVPAESKSPEEAFRVLGVLSNFVEFDNPTSSERSREDVGWEPNELGLLEDMNENHFVPGATSKFLSGLSK</sequence>
<reference evidence="1 2" key="1">
    <citation type="journal article" date="2023" name="G3 (Bethesda)">
        <title>A chromosome-level genome assembly of Zasmidium syzygii isolated from banana leaves.</title>
        <authorList>
            <person name="van Westerhoven A.C."/>
            <person name="Mehrabi R."/>
            <person name="Talebi R."/>
            <person name="Steentjes M.B.F."/>
            <person name="Corcolon B."/>
            <person name="Chong P.A."/>
            <person name="Kema G.H.J."/>
            <person name="Seidl M.F."/>
        </authorList>
    </citation>
    <scope>NUCLEOTIDE SEQUENCE [LARGE SCALE GENOMIC DNA]</scope>
    <source>
        <strain evidence="1 2">P124</strain>
    </source>
</reference>